<dbReference type="InterPro" id="IPR036390">
    <property type="entry name" value="WH_DNA-bd_sf"/>
</dbReference>
<dbReference type="eggNOG" id="COG0664">
    <property type="taxonomic scope" value="Bacteria"/>
</dbReference>
<dbReference type="PROSITE" id="PS51063">
    <property type="entry name" value="HTH_CRP_2"/>
    <property type="match status" value="1"/>
</dbReference>
<sequence length="259" mass="28295">MDATASTNLQPFLDRLALRSVLTDQERRAILGLPGRARQVRANHDFVALGERVDHASLIVAGLVGRFEQNGEGARQITAIHVPGDMADLHSVVQPQATSALQALCVATILQIPHAALRSVTARHPALAEILWRDSMVDAAILSQWIVNVGRRDAKARIAHLLCELAFRLGAPVSLGAFSFPFQVTQMQLADATGLTSVHVNRVLKSLREGGLAEVGRLEVTVRDWDRLRAAGEFDPNYLQADIKPHERLRIVQSSHAVT</sequence>
<accession>T0GN74</accession>
<proteinExistence type="predicted"/>
<dbReference type="Pfam" id="PF00027">
    <property type="entry name" value="cNMP_binding"/>
    <property type="match status" value="1"/>
</dbReference>
<dbReference type="Pfam" id="PF13545">
    <property type="entry name" value="HTH_Crp_2"/>
    <property type="match status" value="1"/>
</dbReference>
<evidence type="ECO:0000259" key="4">
    <source>
        <dbReference type="PROSITE" id="PS51063"/>
    </source>
</evidence>
<keyword evidence="1" id="KW-0805">Transcription regulation</keyword>
<dbReference type="SUPFAM" id="SSF51206">
    <property type="entry name" value="cAMP-binding domain-like"/>
    <property type="match status" value="1"/>
</dbReference>
<evidence type="ECO:0000313" key="5">
    <source>
        <dbReference type="EMBL" id="EQB02137.1"/>
    </source>
</evidence>
<keyword evidence="3" id="KW-0804">Transcription</keyword>
<dbReference type="AlphaFoldDB" id="T0GN74"/>
<reference evidence="5 6" key="1">
    <citation type="journal article" date="2013" name="Genome Announc.">
        <title>Draft Genome Sequence of a Hexachlorocyclohexane-Degrading Bacterium, Sphingobium baderi Strain LL03T.</title>
        <authorList>
            <person name="Kaur J."/>
            <person name="Verma H."/>
            <person name="Tripathi C."/>
            <person name="Khurana J.P."/>
            <person name="Lal R."/>
        </authorList>
    </citation>
    <scope>NUCLEOTIDE SEQUENCE [LARGE SCALE GENOMIC DNA]</scope>
    <source>
        <strain evidence="5 6">LL03</strain>
    </source>
</reference>
<dbReference type="CDD" id="cd00038">
    <property type="entry name" value="CAP_ED"/>
    <property type="match status" value="1"/>
</dbReference>
<feature type="domain" description="HTH crp-type" evidence="4">
    <location>
        <begin position="152"/>
        <end position="226"/>
    </location>
</feature>
<evidence type="ECO:0000256" key="2">
    <source>
        <dbReference type="ARBA" id="ARBA00023125"/>
    </source>
</evidence>
<keyword evidence="2" id="KW-0238">DNA-binding</keyword>
<dbReference type="InterPro" id="IPR012318">
    <property type="entry name" value="HTH_CRP"/>
</dbReference>
<dbReference type="GO" id="GO:0006355">
    <property type="term" value="P:regulation of DNA-templated transcription"/>
    <property type="evidence" value="ECO:0007669"/>
    <property type="project" value="InterPro"/>
</dbReference>
<evidence type="ECO:0000256" key="1">
    <source>
        <dbReference type="ARBA" id="ARBA00023015"/>
    </source>
</evidence>
<dbReference type="InterPro" id="IPR014710">
    <property type="entry name" value="RmlC-like_jellyroll"/>
</dbReference>
<dbReference type="InterPro" id="IPR036388">
    <property type="entry name" value="WH-like_DNA-bd_sf"/>
</dbReference>
<dbReference type="Gene3D" id="2.60.120.10">
    <property type="entry name" value="Jelly Rolls"/>
    <property type="match status" value="1"/>
</dbReference>
<dbReference type="PATRIC" id="fig|1114964.3.peg.1753"/>
<dbReference type="OrthoDB" id="6155297at2"/>
<dbReference type="InterPro" id="IPR000595">
    <property type="entry name" value="cNMP-bd_dom"/>
</dbReference>
<dbReference type="Gene3D" id="1.10.10.10">
    <property type="entry name" value="Winged helix-like DNA-binding domain superfamily/Winged helix DNA-binding domain"/>
    <property type="match status" value="1"/>
</dbReference>
<dbReference type="Proteomes" id="UP000015524">
    <property type="component" value="Unassembled WGS sequence"/>
</dbReference>
<comment type="caution">
    <text evidence="5">The sequence shown here is derived from an EMBL/GenBank/DDBJ whole genome shotgun (WGS) entry which is preliminary data.</text>
</comment>
<dbReference type="InterPro" id="IPR018490">
    <property type="entry name" value="cNMP-bd_dom_sf"/>
</dbReference>
<dbReference type="GO" id="GO:0003677">
    <property type="term" value="F:DNA binding"/>
    <property type="evidence" value="ECO:0007669"/>
    <property type="project" value="UniProtKB-KW"/>
</dbReference>
<dbReference type="EMBL" id="ATIB01000050">
    <property type="protein sequence ID" value="EQB02137.1"/>
    <property type="molecule type" value="Genomic_DNA"/>
</dbReference>
<name>T0GN74_9SPHN</name>
<evidence type="ECO:0000256" key="3">
    <source>
        <dbReference type="ARBA" id="ARBA00023163"/>
    </source>
</evidence>
<keyword evidence="6" id="KW-1185">Reference proteome</keyword>
<dbReference type="RefSeq" id="WP_021244713.1">
    <property type="nucleotide sequence ID" value="NZ_ATIB01000050.1"/>
</dbReference>
<evidence type="ECO:0000313" key="6">
    <source>
        <dbReference type="Proteomes" id="UP000015524"/>
    </source>
</evidence>
<organism evidence="5 6">
    <name type="scientific">Sphingobium baderi LL03</name>
    <dbReference type="NCBI Taxonomy" id="1114964"/>
    <lineage>
        <taxon>Bacteria</taxon>
        <taxon>Pseudomonadati</taxon>
        <taxon>Pseudomonadota</taxon>
        <taxon>Alphaproteobacteria</taxon>
        <taxon>Sphingomonadales</taxon>
        <taxon>Sphingomonadaceae</taxon>
        <taxon>Sphingobium</taxon>
    </lineage>
</organism>
<protein>
    <recommendedName>
        <fullName evidence="4">HTH crp-type domain-containing protein</fullName>
    </recommendedName>
</protein>
<dbReference type="SUPFAM" id="SSF46785">
    <property type="entry name" value="Winged helix' DNA-binding domain"/>
    <property type="match status" value="1"/>
</dbReference>
<gene>
    <name evidence="5" type="ORF">L485_08985</name>
</gene>
<dbReference type="SMART" id="SM00419">
    <property type="entry name" value="HTH_CRP"/>
    <property type="match status" value="1"/>
</dbReference>